<dbReference type="GO" id="GO:0016926">
    <property type="term" value="P:protein desumoylation"/>
    <property type="evidence" value="ECO:0007669"/>
    <property type="project" value="TreeGrafter"/>
</dbReference>
<dbReference type="AlphaFoldDB" id="A0AAP0G5E1"/>
<organism evidence="8 9">
    <name type="scientific">Platanthera zijinensis</name>
    <dbReference type="NCBI Taxonomy" id="2320716"/>
    <lineage>
        <taxon>Eukaryota</taxon>
        <taxon>Viridiplantae</taxon>
        <taxon>Streptophyta</taxon>
        <taxon>Embryophyta</taxon>
        <taxon>Tracheophyta</taxon>
        <taxon>Spermatophyta</taxon>
        <taxon>Magnoliopsida</taxon>
        <taxon>Liliopsida</taxon>
        <taxon>Asparagales</taxon>
        <taxon>Orchidaceae</taxon>
        <taxon>Orchidoideae</taxon>
        <taxon>Orchideae</taxon>
        <taxon>Orchidinae</taxon>
        <taxon>Platanthera</taxon>
    </lineage>
</organism>
<dbReference type="GO" id="GO:0006508">
    <property type="term" value="P:proteolysis"/>
    <property type="evidence" value="ECO:0007669"/>
    <property type="project" value="UniProtKB-KW"/>
</dbReference>
<dbReference type="Gene3D" id="3.40.395.10">
    <property type="entry name" value="Adenoviral Proteinase, Chain A"/>
    <property type="match status" value="1"/>
</dbReference>
<dbReference type="Pfam" id="PF01535">
    <property type="entry name" value="PPR"/>
    <property type="match status" value="2"/>
</dbReference>
<evidence type="ECO:0000256" key="2">
    <source>
        <dbReference type="ARBA" id="ARBA00022670"/>
    </source>
</evidence>
<keyword evidence="3" id="KW-0677">Repeat</keyword>
<dbReference type="InterPro" id="IPR011990">
    <property type="entry name" value="TPR-like_helical_dom_sf"/>
</dbReference>
<dbReference type="PANTHER" id="PTHR12606:SF141">
    <property type="entry name" value="GH15225P-RELATED"/>
    <property type="match status" value="1"/>
</dbReference>
<dbReference type="InterPro" id="IPR002885">
    <property type="entry name" value="PPR_rpt"/>
</dbReference>
<dbReference type="InterPro" id="IPR038765">
    <property type="entry name" value="Papain-like_cys_pep_sf"/>
</dbReference>
<dbReference type="GO" id="GO:0005634">
    <property type="term" value="C:nucleus"/>
    <property type="evidence" value="ECO:0007669"/>
    <property type="project" value="TreeGrafter"/>
</dbReference>
<sequence>MYCRCGCVEAVLEVFRRVSSKDVVLWNVMIGVLAMHDHYRLAVDLFALMKETATASNESTYIAAMFAQTVHIVLMEKGGSRHFLSSRCYFSNFVGQVEKIIDRMLAEEKEKLKESNVLSIFTAPRVPQNIPLLYYLVSVYDASKDTFSIGSRELSFTPNDIALIMGLPNNGQNIVLEPKPYAVRTKAILRKEIAEMDSENCMVSLKSLLLHIVREKMEDVTEDEKKLCTHDLHISSQLQKRKRSKRVLIYPLHVDQKRLKSVESDEPAPHDPAPHDSPLHDSAPNDQKSSSPPPDAPLPDLVKISKDLNRLFARLDEIDDKINKKIDSLTERVERIEELVYRRQTSPSIPCSSTGLDLAVVQIDDSPFKKINIPIEENIIEPYNEEYPGKSLLSEEKRDFIHSRMSSIPSKNHIAFTGWNIVAFRDSMEDLLSTGYIGDCHVDAYTKILEIRREKDESLCRPYLYVSANLWLHNQDPKATIKYSSVKNFVSHITKPNIVASKLILMPVCRGEHWFLLVGIASKKTWILHDSLPNPKRKDMARDSIRVLQKSTSKMTDYNFNKWDLTLAKNVPTQINSYDCGVYVIKYMEHILKPGVTNWNDCEDWAEKMPLFRAEIAYEIFKTFTVDDDV</sequence>
<dbReference type="Pfam" id="PF02902">
    <property type="entry name" value="Peptidase_C48"/>
    <property type="match status" value="1"/>
</dbReference>
<keyword evidence="5" id="KW-0788">Thiol protease</keyword>
<evidence type="ECO:0000256" key="6">
    <source>
        <dbReference type="SAM" id="MobiDB-lite"/>
    </source>
</evidence>
<protein>
    <submittedName>
        <fullName evidence="8">Ubiquitin-like-specific protease ESD4</fullName>
    </submittedName>
</protein>
<feature type="compositionally biased region" description="Basic and acidic residues" evidence="6">
    <location>
        <begin position="259"/>
        <end position="279"/>
    </location>
</feature>
<comment type="similarity">
    <text evidence="1">Belongs to the peptidase C48 family.</text>
</comment>
<dbReference type="InterPro" id="IPR003653">
    <property type="entry name" value="Peptidase_C48_C"/>
</dbReference>
<dbReference type="PROSITE" id="PS50600">
    <property type="entry name" value="ULP_PROTEASE"/>
    <property type="match status" value="1"/>
</dbReference>
<evidence type="ECO:0000259" key="7">
    <source>
        <dbReference type="PROSITE" id="PS50600"/>
    </source>
</evidence>
<dbReference type="GO" id="GO:0016929">
    <property type="term" value="F:deSUMOylase activity"/>
    <property type="evidence" value="ECO:0007669"/>
    <property type="project" value="TreeGrafter"/>
</dbReference>
<keyword evidence="9" id="KW-1185">Reference proteome</keyword>
<evidence type="ECO:0000256" key="1">
    <source>
        <dbReference type="ARBA" id="ARBA00005234"/>
    </source>
</evidence>
<evidence type="ECO:0000313" key="8">
    <source>
        <dbReference type="EMBL" id="KAK8937527.1"/>
    </source>
</evidence>
<dbReference type="SUPFAM" id="SSF54001">
    <property type="entry name" value="Cysteine proteinases"/>
    <property type="match status" value="1"/>
</dbReference>
<feature type="region of interest" description="Disordered" evidence="6">
    <location>
        <begin position="259"/>
        <end position="300"/>
    </location>
</feature>
<name>A0AAP0G5E1_9ASPA</name>
<reference evidence="8 9" key="1">
    <citation type="journal article" date="2022" name="Nat. Plants">
        <title>Genomes of leafy and leafless Platanthera orchids illuminate the evolution of mycoheterotrophy.</title>
        <authorList>
            <person name="Li M.H."/>
            <person name="Liu K.W."/>
            <person name="Li Z."/>
            <person name="Lu H.C."/>
            <person name="Ye Q.L."/>
            <person name="Zhang D."/>
            <person name="Wang J.Y."/>
            <person name="Li Y.F."/>
            <person name="Zhong Z.M."/>
            <person name="Liu X."/>
            <person name="Yu X."/>
            <person name="Liu D.K."/>
            <person name="Tu X.D."/>
            <person name="Liu B."/>
            <person name="Hao Y."/>
            <person name="Liao X.Y."/>
            <person name="Jiang Y.T."/>
            <person name="Sun W.H."/>
            <person name="Chen J."/>
            <person name="Chen Y.Q."/>
            <person name="Ai Y."/>
            <person name="Zhai J.W."/>
            <person name="Wu S.S."/>
            <person name="Zhou Z."/>
            <person name="Hsiao Y.Y."/>
            <person name="Wu W.L."/>
            <person name="Chen Y.Y."/>
            <person name="Lin Y.F."/>
            <person name="Hsu J.L."/>
            <person name="Li C.Y."/>
            <person name="Wang Z.W."/>
            <person name="Zhao X."/>
            <person name="Zhong W.Y."/>
            <person name="Ma X.K."/>
            <person name="Ma L."/>
            <person name="Huang J."/>
            <person name="Chen G.Z."/>
            <person name="Huang M.Z."/>
            <person name="Huang L."/>
            <person name="Peng D.H."/>
            <person name="Luo Y.B."/>
            <person name="Zou S.Q."/>
            <person name="Chen S.P."/>
            <person name="Lan S."/>
            <person name="Tsai W.C."/>
            <person name="Van de Peer Y."/>
            <person name="Liu Z.J."/>
        </authorList>
    </citation>
    <scope>NUCLEOTIDE SEQUENCE [LARGE SCALE GENOMIC DNA]</scope>
    <source>
        <strain evidence="8">Lor287</strain>
    </source>
</reference>
<evidence type="ECO:0000313" key="9">
    <source>
        <dbReference type="Proteomes" id="UP001418222"/>
    </source>
</evidence>
<dbReference type="Gene3D" id="1.25.40.10">
    <property type="entry name" value="Tetratricopeptide repeat domain"/>
    <property type="match status" value="1"/>
</dbReference>
<gene>
    <name evidence="8" type="primary">ESD4</name>
    <name evidence="8" type="ORF">KSP39_PZI011936</name>
</gene>
<dbReference type="Proteomes" id="UP001418222">
    <property type="component" value="Unassembled WGS sequence"/>
</dbReference>
<proteinExistence type="inferred from homology"/>
<evidence type="ECO:0000256" key="4">
    <source>
        <dbReference type="ARBA" id="ARBA00022801"/>
    </source>
</evidence>
<accession>A0AAP0G5E1</accession>
<comment type="caution">
    <text evidence="8">The sequence shown here is derived from an EMBL/GenBank/DDBJ whole genome shotgun (WGS) entry which is preliminary data.</text>
</comment>
<keyword evidence="2 8" id="KW-0645">Protease</keyword>
<keyword evidence="4" id="KW-0378">Hydrolase</keyword>
<evidence type="ECO:0000256" key="3">
    <source>
        <dbReference type="ARBA" id="ARBA00022737"/>
    </source>
</evidence>
<evidence type="ECO:0000256" key="5">
    <source>
        <dbReference type="ARBA" id="ARBA00022807"/>
    </source>
</evidence>
<dbReference type="PANTHER" id="PTHR12606">
    <property type="entry name" value="SENTRIN/SUMO-SPECIFIC PROTEASE"/>
    <property type="match status" value="1"/>
</dbReference>
<dbReference type="EMBL" id="JBBWWQ010000010">
    <property type="protein sequence ID" value="KAK8937527.1"/>
    <property type="molecule type" value="Genomic_DNA"/>
</dbReference>
<feature type="domain" description="Ubiquitin-like protease family profile" evidence="7">
    <location>
        <begin position="421"/>
        <end position="591"/>
    </location>
</feature>